<dbReference type="GO" id="GO:0003677">
    <property type="term" value="F:DNA binding"/>
    <property type="evidence" value="ECO:0007669"/>
    <property type="project" value="InterPro"/>
</dbReference>
<dbReference type="InterPro" id="IPR010982">
    <property type="entry name" value="Lambda_DNA-bd_dom_sf"/>
</dbReference>
<feature type="domain" description="HTH cro/C1-type" evidence="1">
    <location>
        <begin position="16"/>
        <end position="70"/>
    </location>
</feature>
<proteinExistence type="predicted"/>
<dbReference type="CDD" id="cd00093">
    <property type="entry name" value="HTH_XRE"/>
    <property type="match status" value="1"/>
</dbReference>
<dbReference type="Pfam" id="PF01381">
    <property type="entry name" value="HTH_3"/>
    <property type="match status" value="1"/>
</dbReference>
<evidence type="ECO:0000313" key="3">
    <source>
        <dbReference type="Proteomes" id="UP000199572"/>
    </source>
</evidence>
<dbReference type="AlphaFoldDB" id="A0A1H9PNJ6"/>
<dbReference type="SMART" id="SM00530">
    <property type="entry name" value="HTH_XRE"/>
    <property type="match status" value="1"/>
</dbReference>
<dbReference type="Proteomes" id="UP000199572">
    <property type="component" value="Unassembled WGS sequence"/>
</dbReference>
<organism evidence="2 3">
    <name type="scientific">Pedobacter rhizosphaerae</name>
    <dbReference type="NCBI Taxonomy" id="390241"/>
    <lineage>
        <taxon>Bacteria</taxon>
        <taxon>Pseudomonadati</taxon>
        <taxon>Bacteroidota</taxon>
        <taxon>Sphingobacteriia</taxon>
        <taxon>Sphingobacteriales</taxon>
        <taxon>Sphingobacteriaceae</taxon>
        <taxon>Pedobacter</taxon>
    </lineage>
</organism>
<dbReference type="SUPFAM" id="SSF47413">
    <property type="entry name" value="lambda repressor-like DNA-binding domains"/>
    <property type="match status" value="1"/>
</dbReference>
<keyword evidence="3" id="KW-1185">Reference proteome</keyword>
<protein>
    <submittedName>
        <fullName evidence="2">Helix-turn-helix</fullName>
    </submittedName>
</protein>
<dbReference type="RefSeq" id="WP_090883906.1">
    <property type="nucleotide sequence ID" value="NZ_FOGG01000010.1"/>
</dbReference>
<sequence length="90" mass="10088">MGISKKQEQTEVITRMRMKRLSLGLSQKFVAQKLGISQHGYSKLELGYSQLTVGQLLMLLEVFEAEAYELVGYVDSELLTKGNSEVEASM</sequence>
<dbReference type="Gene3D" id="1.10.260.40">
    <property type="entry name" value="lambda repressor-like DNA-binding domains"/>
    <property type="match status" value="1"/>
</dbReference>
<name>A0A1H9PNJ6_9SPHI</name>
<evidence type="ECO:0000313" key="2">
    <source>
        <dbReference type="EMBL" id="SER49896.1"/>
    </source>
</evidence>
<accession>A0A1H9PNJ6</accession>
<dbReference type="OrthoDB" id="798409at2"/>
<reference evidence="2 3" key="1">
    <citation type="submission" date="2016-10" db="EMBL/GenBank/DDBJ databases">
        <authorList>
            <person name="de Groot N.N."/>
        </authorList>
    </citation>
    <scope>NUCLEOTIDE SEQUENCE [LARGE SCALE GENOMIC DNA]</scope>
    <source>
        <strain evidence="2 3">DSM 18610</strain>
    </source>
</reference>
<dbReference type="PROSITE" id="PS50943">
    <property type="entry name" value="HTH_CROC1"/>
    <property type="match status" value="1"/>
</dbReference>
<dbReference type="EMBL" id="FOGG01000010">
    <property type="protein sequence ID" value="SER49896.1"/>
    <property type="molecule type" value="Genomic_DNA"/>
</dbReference>
<dbReference type="InterPro" id="IPR001387">
    <property type="entry name" value="Cro/C1-type_HTH"/>
</dbReference>
<evidence type="ECO:0000259" key="1">
    <source>
        <dbReference type="PROSITE" id="PS50943"/>
    </source>
</evidence>
<gene>
    <name evidence="2" type="ORF">SAMN04488023_11047</name>
</gene>